<evidence type="ECO:0008006" key="2">
    <source>
        <dbReference type="Google" id="ProtNLM"/>
    </source>
</evidence>
<organism evidence="1">
    <name type="scientific">marine metagenome</name>
    <dbReference type="NCBI Taxonomy" id="408172"/>
    <lineage>
        <taxon>unclassified sequences</taxon>
        <taxon>metagenomes</taxon>
        <taxon>ecological metagenomes</taxon>
    </lineage>
</organism>
<dbReference type="SUPFAM" id="SSF51679">
    <property type="entry name" value="Bacterial luciferase-like"/>
    <property type="match status" value="1"/>
</dbReference>
<dbReference type="EMBL" id="UINC01007313">
    <property type="protein sequence ID" value="SVA32629.1"/>
    <property type="molecule type" value="Genomic_DNA"/>
</dbReference>
<dbReference type="CDD" id="cd00347">
    <property type="entry name" value="Flavin_utilizing_monoxygenases"/>
    <property type="match status" value="1"/>
</dbReference>
<dbReference type="AlphaFoldDB" id="A0A381UWV7"/>
<name>A0A381UWV7_9ZZZZ</name>
<evidence type="ECO:0000313" key="1">
    <source>
        <dbReference type="EMBL" id="SVA32629.1"/>
    </source>
</evidence>
<proteinExistence type="predicted"/>
<dbReference type="GO" id="GO:0016705">
    <property type="term" value="F:oxidoreductase activity, acting on paired donors, with incorporation or reduction of molecular oxygen"/>
    <property type="evidence" value="ECO:0007669"/>
    <property type="project" value="InterPro"/>
</dbReference>
<reference evidence="1" key="1">
    <citation type="submission" date="2018-05" db="EMBL/GenBank/DDBJ databases">
        <authorList>
            <person name="Lanie J.A."/>
            <person name="Ng W.-L."/>
            <person name="Kazmierczak K.M."/>
            <person name="Andrzejewski T.M."/>
            <person name="Davidsen T.M."/>
            <person name="Wayne K.J."/>
            <person name="Tettelin H."/>
            <person name="Glass J.I."/>
            <person name="Rusch D."/>
            <person name="Podicherti R."/>
            <person name="Tsui H.-C.T."/>
            <person name="Winkler M.E."/>
        </authorList>
    </citation>
    <scope>NUCLEOTIDE SEQUENCE</scope>
</reference>
<accession>A0A381UWV7</accession>
<dbReference type="InterPro" id="IPR036661">
    <property type="entry name" value="Luciferase-like_sf"/>
</dbReference>
<dbReference type="Gene3D" id="3.20.20.30">
    <property type="entry name" value="Luciferase-like domain"/>
    <property type="match status" value="1"/>
</dbReference>
<protein>
    <recommendedName>
        <fullName evidence="2">Luciferase-like domain-containing protein</fullName>
    </recommendedName>
</protein>
<sequence>MKFGIFYEHQLPRPWKEGDEQKLFNDALEQVEVADRLGIDYAWEVEHHFLEEYSHSSA</sequence>
<feature type="non-terminal residue" evidence="1">
    <location>
        <position position="58"/>
    </location>
</feature>
<gene>
    <name evidence="1" type="ORF">METZ01_LOCUS85483</name>
</gene>